<dbReference type="GO" id="GO:0035447">
    <property type="term" value="F:mycothiol synthase activity"/>
    <property type="evidence" value="ECO:0007669"/>
    <property type="project" value="UniProtKB-EC"/>
</dbReference>
<dbReference type="AlphaFoldDB" id="A0A238LF24"/>
<dbReference type="RefSeq" id="WP_093992191.1">
    <property type="nucleotide sequence ID" value="NZ_FXZK01000003.1"/>
</dbReference>
<dbReference type="Pfam" id="PF00583">
    <property type="entry name" value="Acetyltransf_1"/>
    <property type="match status" value="1"/>
</dbReference>
<dbReference type="EC" id="2.3.1.189" evidence="2"/>
<dbReference type="Gene3D" id="3.40.630.30">
    <property type="match status" value="1"/>
</dbReference>
<evidence type="ECO:0000313" key="2">
    <source>
        <dbReference type="EMBL" id="SMY08014.1"/>
    </source>
</evidence>
<dbReference type="EMBL" id="FXZK01000003">
    <property type="protein sequence ID" value="SMY08014.1"/>
    <property type="molecule type" value="Genomic_DNA"/>
</dbReference>
<reference evidence="2 3" key="1">
    <citation type="submission" date="2017-05" db="EMBL/GenBank/DDBJ databases">
        <authorList>
            <person name="Song R."/>
            <person name="Chenine A.L."/>
            <person name="Ruprecht R.M."/>
        </authorList>
    </citation>
    <scope>NUCLEOTIDE SEQUENCE [LARGE SCALE GENOMIC DNA]</scope>
    <source>
        <strain evidence="2 3">CECT 8899</strain>
    </source>
</reference>
<dbReference type="OrthoDB" id="9788300at2"/>
<accession>A0A238LF24</accession>
<sequence>MTFSVRPLTGADAVAFRFVRLEALTRHPEAYGSVVADWQGQPLSAYVDRIESAVIFGLFTDKGLEGLLAYTRETGNAAHRAALNAAYVRETRRGSGAFAAMLEAALDQARADGVAQVELMVSVENAAAKAAYARAGFEVAAIWPRALCVEGRYVDEALMIRRMDD</sequence>
<evidence type="ECO:0000259" key="1">
    <source>
        <dbReference type="PROSITE" id="PS51186"/>
    </source>
</evidence>
<dbReference type="Proteomes" id="UP000201613">
    <property type="component" value="Unassembled WGS sequence"/>
</dbReference>
<keyword evidence="2" id="KW-0808">Transferase</keyword>
<evidence type="ECO:0000313" key="3">
    <source>
        <dbReference type="Proteomes" id="UP000201613"/>
    </source>
</evidence>
<feature type="domain" description="N-acetyltransferase" evidence="1">
    <location>
        <begin position="3"/>
        <end position="164"/>
    </location>
</feature>
<dbReference type="SUPFAM" id="SSF55729">
    <property type="entry name" value="Acyl-CoA N-acyltransferases (Nat)"/>
    <property type="match status" value="1"/>
</dbReference>
<keyword evidence="3" id="KW-1185">Reference proteome</keyword>
<organism evidence="2 3">
    <name type="scientific">Flavimaricola marinus</name>
    <dbReference type="NCBI Taxonomy" id="1819565"/>
    <lineage>
        <taxon>Bacteria</taxon>
        <taxon>Pseudomonadati</taxon>
        <taxon>Pseudomonadota</taxon>
        <taxon>Alphaproteobacteria</taxon>
        <taxon>Rhodobacterales</taxon>
        <taxon>Paracoccaceae</taxon>
        <taxon>Flavimaricola</taxon>
    </lineage>
</organism>
<protein>
    <submittedName>
        <fullName evidence="2">Mycothiol acetyltransferase</fullName>
        <ecNumber evidence="2">2.3.1.189</ecNumber>
    </submittedName>
</protein>
<dbReference type="InterPro" id="IPR016181">
    <property type="entry name" value="Acyl_CoA_acyltransferase"/>
</dbReference>
<name>A0A238LF24_9RHOB</name>
<dbReference type="InterPro" id="IPR000182">
    <property type="entry name" value="GNAT_dom"/>
</dbReference>
<dbReference type="PROSITE" id="PS51186">
    <property type="entry name" value="GNAT"/>
    <property type="match status" value="1"/>
</dbReference>
<gene>
    <name evidence="2" type="primary">mshD</name>
    <name evidence="2" type="ORF">LOM8899_02161</name>
</gene>
<keyword evidence="2" id="KW-0012">Acyltransferase</keyword>
<proteinExistence type="predicted"/>